<feature type="compositionally biased region" description="Basic and acidic residues" evidence="1">
    <location>
        <begin position="433"/>
        <end position="442"/>
    </location>
</feature>
<sequence length="638" mass="70343">MPEEDEYSEEEDEADEASTDNPLISARPKPDCADSIHPPPPYTPIAPGLPDAHDFVPRCPIIRPPVRRTVPSERSIIHILYPFEARFHPHGGDALPTPDPSTNAHASASHPTHASCPFTTPILVDVPRSAARPSSSPTSDSSCDSDTENSTQDYAGQESATADPPPYTRFDLTLAPPMRPQIHSSVDASAQRASCSRPRGETLEVQQAGPRVDTQLGHKSPAESFESAYQRYNSIDVHTPTPTPTPTPTSAPHRDLPRHEAAFPQTTPYKGRAIRWRDRSTRRTQYTTRHFVARGTPHQSSVTDRPTDRGAKASRGRHGRGSASLGKPRRARESSRAARNANKASERATEKSQSAMRRDTTQRGPRGVPGRARTSTPLGYNYRLRFVFGAQNQTAAVGCRGSEALRDFQGANTFSKNESVLERKKERKKKRPRLDATRRVAASEKTPARLQAHHTTSKAATPPPTLPARQRDSATTRQLYETPVTRAASLALGRPDPICARARAHWPLERGRAGPPEPNAHTHRDAGQRPHRPREIDHSVYSRLGARGSGLGTRGSGLGSRISGDPRNSRFARSRRQRQREREKRRRHPEGQTSESVCSRGMKHGDADAGACARRAGRARAAGRNSGMGLVRARRWWW</sequence>
<dbReference type="HOGENOM" id="CLU_428964_0_0_1"/>
<feature type="compositionally biased region" description="Basic and acidic residues" evidence="1">
    <location>
        <begin position="520"/>
        <end position="540"/>
    </location>
</feature>
<evidence type="ECO:0000256" key="1">
    <source>
        <dbReference type="SAM" id="MobiDB-lite"/>
    </source>
</evidence>
<dbReference type="Proteomes" id="UP000030671">
    <property type="component" value="Unassembled WGS sequence"/>
</dbReference>
<feature type="compositionally biased region" description="Basic and acidic residues" evidence="1">
    <location>
        <begin position="344"/>
        <end position="361"/>
    </location>
</feature>
<feature type="region of interest" description="Disordered" evidence="1">
    <location>
        <begin position="90"/>
        <end position="206"/>
    </location>
</feature>
<dbReference type="GeneID" id="20665825"/>
<feature type="compositionally biased region" description="Polar residues" evidence="1">
    <location>
        <begin position="182"/>
        <end position="194"/>
    </location>
</feature>
<gene>
    <name evidence="2" type="ORF">HETIRDRAFT_102140</name>
</gene>
<evidence type="ECO:0000313" key="3">
    <source>
        <dbReference type="Proteomes" id="UP000030671"/>
    </source>
</evidence>
<protein>
    <submittedName>
        <fullName evidence="2">Uncharacterized protein</fullName>
    </submittedName>
</protein>
<feature type="compositionally biased region" description="Acidic residues" evidence="1">
    <location>
        <begin position="1"/>
        <end position="18"/>
    </location>
</feature>
<reference evidence="2 3" key="1">
    <citation type="journal article" date="2012" name="New Phytol.">
        <title>Insight into trade-off between wood decay and parasitism from the genome of a fungal forest pathogen.</title>
        <authorList>
            <person name="Olson A."/>
            <person name="Aerts A."/>
            <person name="Asiegbu F."/>
            <person name="Belbahri L."/>
            <person name="Bouzid O."/>
            <person name="Broberg A."/>
            <person name="Canback B."/>
            <person name="Coutinho P.M."/>
            <person name="Cullen D."/>
            <person name="Dalman K."/>
            <person name="Deflorio G."/>
            <person name="van Diepen L.T."/>
            <person name="Dunand C."/>
            <person name="Duplessis S."/>
            <person name="Durling M."/>
            <person name="Gonthier P."/>
            <person name="Grimwood J."/>
            <person name="Fossdal C.G."/>
            <person name="Hansson D."/>
            <person name="Henrissat B."/>
            <person name="Hietala A."/>
            <person name="Himmelstrand K."/>
            <person name="Hoffmeister D."/>
            <person name="Hogberg N."/>
            <person name="James T.Y."/>
            <person name="Karlsson M."/>
            <person name="Kohler A."/>
            <person name="Kues U."/>
            <person name="Lee Y.H."/>
            <person name="Lin Y.C."/>
            <person name="Lind M."/>
            <person name="Lindquist E."/>
            <person name="Lombard V."/>
            <person name="Lucas S."/>
            <person name="Lunden K."/>
            <person name="Morin E."/>
            <person name="Murat C."/>
            <person name="Park J."/>
            <person name="Raffaello T."/>
            <person name="Rouze P."/>
            <person name="Salamov A."/>
            <person name="Schmutz J."/>
            <person name="Solheim H."/>
            <person name="Stahlberg J."/>
            <person name="Velez H."/>
            <person name="de Vries R.P."/>
            <person name="Wiebenga A."/>
            <person name="Woodward S."/>
            <person name="Yakovlev I."/>
            <person name="Garbelotto M."/>
            <person name="Martin F."/>
            <person name="Grigoriev I.V."/>
            <person name="Stenlid J."/>
        </authorList>
    </citation>
    <scope>NUCLEOTIDE SEQUENCE [LARGE SCALE GENOMIC DNA]</scope>
    <source>
        <strain evidence="2 3">TC 32-1</strain>
    </source>
</reference>
<name>W4K5K4_HETIT</name>
<dbReference type="KEGG" id="hir:HETIRDRAFT_102140"/>
<feature type="region of interest" description="Disordered" evidence="1">
    <location>
        <begin position="508"/>
        <end position="605"/>
    </location>
</feature>
<feature type="compositionally biased region" description="Polar residues" evidence="1">
    <location>
        <begin position="148"/>
        <end position="160"/>
    </location>
</feature>
<feature type="compositionally biased region" description="Basic residues" evidence="1">
    <location>
        <begin position="570"/>
        <end position="588"/>
    </location>
</feature>
<evidence type="ECO:0000313" key="2">
    <source>
        <dbReference type="EMBL" id="ETW81092.1"/>
    </source>
</evidence>
<feature type="region of interest" description="Disordered" evidence="1">
    <location>
        <begin position="418"/>
        <end position="480"/>
    </location>
</feature>
<accession>W4K5K4</accession>
<organism evidence="2 3">
    <name type="scientific">Heterobasidion irregulare (strain TC 32-1)</name>
    <dbReference type="NCBI Taxonomy" id="747525"/>
    <lineage>
        <taxon>Eukaryota</taxon>
        <taxon>Fungi</taxon>
        <taxon>Dikarya</taxon>
        <taxon>Basidiomycota</taxon>
        <taxon>Agaricomycotina</taxon>
        <taxon>Agaricomycetes</taxon>
        <taxon>Russulales</taxon>
        <taxon>Bondarzewiaceae</taxon>
        <taxon>Heterobasidion</taxon>
        <taxon>Heterobasidion annosum species complex</taxon>
    </lineage>
</organism>
<feature type="compositionally biased region" description="Low complexity" evidence="1">
    <location>
        <begin position="100"/>
        <end position="115"/>
    </location>
</feature>
<feature type="region of interest" description="Disordered" evidence="1">
    <location>
        <begin position="235"/>
        <end position="376"/>
    </location>
</feature>
<feature type="compositionally biased region" description="Gly residues" evidence="1">
    <location>
        <begin position="547"/>
        <end position="558"/>
    </location>
</feature>
<feature type="region of interest" description="Disordered" evidence="1">
    <location>
        <begin position="1"/>
        <end position="49"/>
    </location>
</feature>
<proteinExistence type="predicted"/>
<feature type="compositionally biased region" description="Low complexity" evidence="1">
    <location>
        <begin position="127"/>
        <end position="144"/>
    </location>
</feature>
<dbReference type="InParanoid" id="W4K5K4"/>
<dbReference type="AlphaFoldDB" id="W4K5K4"/>
<feature type="compositionally biased region" description="Basic and acidic residues" evidence="1">
    <location>
        <begin position="252"/>
        <end position="261"/>
    </location>
</feature>
<dbReference type="EMBL" id="KI925459">
    <property type="protein sequence ID" value="ETW81092.1"/>
    <property type="molecule type" value="Genomic_DNA"/>
</dbReference>
<dbReference type="RefSeq" id="XP_009547770.1">
    <property type="nucleotide sequence ID" value="XM_009549475.1"/>
</dbReference>
<keyword evidence="3" id="KW-1185">Reference proteome</keyword>